<evidence type="ECO:0000313" key="2">
    <source>
        <dbReference type="EMBL" id="SKB74919.1"/>
    </source>
</evidence>
<dbReference type="RefSeq" id="WP_079590849.1">
    <property type="nucleotide sequence ID" value="NZ_FUYN01000015.1"/>
</dbReference>
<organism evidence="2 3">
    <name type="scientific">Acetoanaerobium noterae</name>
    <dbReference type="NCBI Taxonomy" id="745369"/>
    <lineage>
        <taxon>Bacteria</taxon>
        <taxon>Bacillati</taxon>
        <taxon>Bacillota</taxon>
        <taxon>Clostridia</taxon>
        <taxon>Peptostreptococcales</taxon>
        <taxon>Filifactoraceae</taxon>
        <taxon>Acetoanaerobium</taxon>
    </lineage>
</organism>
<evidence type="ECO:0000256" key="1">
    <source>
        <dbReference type="SAM" id="Phobius"/>
    </source>
</evidence>
<dbReference type="Proteomes" id="UP000243406">
    <property type="component" value="Unassembled WGS sequence"/>
</dbReference>
<keyword evidence="1" id="KW-0472">Membrane</keyword>
<keyword evidence="1" id="KW-0812">Transmembrane</keyword>
<dbReference type="AlphaFoldDB" id="A0A1T5DTK4"/>
<dbReference type="EMBL" id="FUYN01000015">
    <property type="protein sequence ID" value="SKB74919.1"/>
    <property type="molecule type" value="Genomic_DNA"/>
</dbReference>
<evidence type="ECO:0000313" key="3">
    <source>
        <dbReference type="Proteomes" id="UP000243406"/>
    </source>
</evidence>
<protein>
    <submittedName>
        <fullName evidence="2">Uncharacterized protein</fullName>
    </submittedName>
</protein>
<keyword evidence="1" id="KW-1133">Transmembrane helix</keyword>
<proteinExistence type="predicted"/>
<keyword evidence="3" id="KW-1185">Reference proteome</keyword>
<name>A0A1T5DTK4_9FIRM</name>
<feature type="transmembrane region" description="Helical" evidence="1">
    <location>
        <begin position="25"/>
        <end position="48"/>
    </location>
</feature>
<reference evidence="3" key="1">
    <citation type="submission" date="2017-02" db="EMBL/GenBank/DDBJ databases">
        <authorList>
            <person name="Varghese N."/>
            <person name="Submissions S."/>
        </authorList>
    </citation>
    <scope>NUCLEOTIDE SEQUENCE [LARGE SCALE GENOMIC DNA]</scope>
    <source>
        <strain evidence="3">ATCC 35199</strain>
    </source>
</reference>
<gene>
    <name evidence="2" type="ORF">SAMN02745120_0141</name>
</gene>
<sequence>MENPLNKQNDLSLKYPIPRRLTNKYFFGLSVVDMVIIILIFSFCNGVLTKILEPVISDIPRMMWINYFPSVFAYMILREDKNSAESISDVLGDMFKFLFSSKIYEYKGKGDI</sequence>
<accession>A0A1T5DTK4</accession>